<dbReference type="Gene3D" id="4.10.240.10">
    <property type="entry name" value="Zn(2)-C6 fungal-type DNA-binding domain"/>
    <property type="match status" value="1"/>
</dbReference>
<dbReference type="InterPro" id="IPR002925">
    <property type="entry name" value="Dienelactn_hydro"/>
</dbReference>
<dbReference type="SUPFAM" id="SSF57701">
    <property type="entry name" value="Zn2/Cys6 DNA-binding domain"/>
    <property type="match status" value="1"/>
</dbReference>
<evidence type="ECO:0000256" key="3">
    <source>
        <dbReference type="ARBA" id="ARBA00023163"/>
    </source>
</evidence>
<dbReference type="RefSeq" id="XP_064703353.1">
    <property type="nucleotide sequence ID" value="XM_064850052.1"/>
</dbReference>
<dbReference type="PROSITE" id="PS50048">
    <property type="entry name" value="ZN2_CY6_FUNGAL_2"/>
    <property type="match status" value="1"/>
</dbReference>
<proteinExistence type="predicted"/>
<protein>
    <recommendedName>
        <fullName evidence="5">Zn(2)-C6 fungal-type domain-containing protein</fullName>
    </recommendedName>
</protein>
<dbReference type="GeneID" id="89974663"/>
<dbReference type="SUPFAM" id="SSF53474">
    <property type="entry name" value="alpha/beta-Hydrolases"/>
    <property type="match status" value="1"/>
</dbReference>
<dbReference type="Proteomes" id="UP001358417">
    <property type="component" value="Unassembled WGS sequence"/>
</dbReference>
<keyword evidence="2" id="KW-0238">DNA-binding</keyword>
<evidence type="ECO:0000256" key="1">
    <source>
        <dbReference type="ARBA" id="ARBA00023015"/>
    </source>
</evidence>
<accession>A0AAV9N2K9</accession>
<dbReference type="InterPro" id="IPR029058">
    <property type="entry name" value="AB_hydrolase_fold"/>
</dbReference>
<dbReference type="GO" id="GO:0003677">
    <property type="term" value="F:DNA binding"/>
    <property type="evidence" value="ECO:0007669"/>
    <property type="project" value="UniProtKB-KW"/>
</dbReference>
<dbReference type="GO" id="GO:0000981">
    <property type="term" value="F:DNA-binding transcription factor activity, RNA polymerase II-specific"/>
    <property type="evidence" value="ECO:0007669"/>
    <property type="project" value="InterPro"/>
</dbReference>
<dbReference type="PANTHER" id="PTHR17630">
    <property type="entry name" value="DIENELACTONE HYDROLASE"/>
    <property type="match status" value="1"/>
</dbReference>
<keyword evidence="1" id="KW-0805">Transcription regulation</keyword>
<evidence type="ECO:0000313" key="6">
    <source>
        <dbReference type="EMBL" id="KAK5047826.1"/>
    </source>
</evidence>
<sequence length="735" mass="81894">MSVGSRSRTGCLTCRIRKKKCDEQRPACQTCHSIEVTCFGYNAPLPAWFTTKASWEEVKDSAEAKALRNLAATRYKIRRKFGLKKGNVLPATALLRDAQGSDFGGNHLAQATAKLTETTTSTVTISCSRTVVTPNIWQLYPESIWWDSAINNLVPGSSCSHRQNTRLLTMFLEVIHPITHGFYQLPSNKDRSWLLARLVGDEALYNIALSVSACFDHSLTEPPKTDSIGICPQVRRLQNRAIAQLHPRIHKFVTEENQSLEELICLGLSLLDVVLNLINLEIFSMLQGYWEIHYQAARLLLNDIELRSLSKVDSSTKLNDSPIGSLLSSSSIDDQQKRSMEFCIMNFVWIDVIAISTFGVTAYSPCAFDYLSLLKNGVIETQRAMGCQGWIMAMIVAIARLEPAKSTQCTQGTTIHPMVDVTQRGLQLAEELKSGLEKLEKERDQFNGPAVSNLDEDIRLCFSGHINPGTPLGRIEDVYGRSTYIANPPDGKAPKGIIVIIPDAFGQEFVNNQILADHYASMGQYRVYLPDFMDGAKKQTPVVNLGTYSQICSYYFIKVVIDFVPHLIRNRFGVCWPRVTSFLRALREDKSTTLPVGIAGFCWGGLYPFILNHDRPDAKTKDGRPLADAFFAAHASSVTVPGDMEAITMNLSYAIGDDDAVMNMQQVRQLQEILARKENVDSEVVIYPGAQHGFAVRASRTEPDAKETKQAEEAEKQAVAWFQRRFEAIKTAAAS</sequence>
<dbReference type="Pfam" id="PF00172">
    <property type="entry name" value="Zn_clus"/>
    <property type="match status" value="1"/>
</dbReference>
<dbReference type="InterPro" id="IPR036864">
    <property type="entry name" value="Zn2-C6_fun-type_DNA-bd_sf"/>
</dbReference>
<feature type="domain" description="Zn(2)-C6 fungal-type" evidence="5">
    <location>
        <begin position="10"/>
        <end position="38"/>
    </location>
</feature>
<evidence type="ECO:0000313" key="7">
    <source>
        <dbReference type="Proteomes" id="UP001358417"/>
    </source>
</evidence>
<keyword evidence="4" id="KW-0539">Nucleus</keyword>
<dbReference type="PROSITE" id="PS00463">
    <property type="entry name" value="ZN2_CY6_FUNGAL_1"/>
    <property type="match status" value="1"/>
</dbReference>
<dbReference type="PANTHER" id="PTHR17630:SF105">
    <property type="entry name" value="DIENELACTONE HYDROLASE FAMILY PROTEIN (AFU_ORTHOLOGUE AFUA_4G08790)"/>
    <property type="match status" value="1"/>
</dbReference>
<dbReference type="GO" id="GO:0008270">
    <property type="term" value="F:zinc ion binding"/>
    <property type="evidence" value="ECO:0007669"/>
    <property type="project" value="InterPro"/>
</dbReference>
<dbReference type="CDD" id="cd00067">
    <property type="entry name" value="GAL4"/>
    <property type="match status" value="1"/>
</dbReference>
<evidence type="ECO:0000256" key="2">
    <source>
        <dbReference type="ARBA" id="ARBA00023125"/>
    </source>
</evidence>
<gene>
    <name evidence="6" type="ORF">LTR84_006491</name>
</gene>
<reference evidence="6 7" key="1">
    <citation type="submission" date="2023-08" db="EMBL/GenBank/DDBJ databases">
        <title>Black Yeasts Isolated from many extreme environments.</title>
        <authorList>
            <person name="Coleine C."/>
            <person name="Stajich J.E."/>
            <person name="Selbmann L."/>
        </authorList>
    </citation>
    <scope>NUCLEOTIDE SEQUENCE [LARGE SCALE GENOMIC DNA]</scope>
    <source>
        <strain evidence="6 7">CCFEE 5792</strain>
    </source>
</reference>
<organism evidence="6 7">
    <name type="scientific">Exophiala bonariae</name>
    <dbReference type="NCBI Taxonomy" id="1690606"/>
    <lineage>
        <taxon>Eukaryota</taxon>
        <taxon>Fungi</taxon>
        <taxon>Dikarya</taxon>
        <taxon>Ascomycota</taxon>
        <taxon>Pezizomycotina</taxon>
        <taxon>Eurotiomycetes</taxon>
        <taxon>Chaetothyriomycetidae</taxon>
        <taxon>Chaetothyriales</taxon>
        <taxon>Herpotrichiellaceae</taxon>
        <taxon>Exophiala</taxon>
    </lineage>
</organism>
<keyword evidence="7" id="KW-1185">Reference proteome</keyword>
<dbReference type="EMBL" id="JAVRRD010000024">
    <property type="protein sequence ID" value="KAK5047826.1"/>
    <property type="molecule type" value="Genomic_DNA"/>
</dbReference>
<comment type="caution">
    <text evidence="6">The sequence shown here is derived from an EMBL/GenBank/DDBJ whole genome shotgun (WGS) entry which is preliminary data.</text>
</comment>
<dbReference type="Pfam" id="PF01738">
    <property type="entry name" value="DLH"/>
    <property type="match status" value="1"/>
</dbReference>
<dbReference type="SMART" id="SM00066">
    <property type="entry name" value="GAL4"/>
    <property type="match status" value="1"/>
</dbReference>
<evidence type="ECO:0000259" key="5">
    <source>
        <dbReference type="PROSITE" id="PS50048"/>
    </source>
</evidence>
<dbReference type="GO" id="GO:0016787">
    <property type="term" value="F:hydrolase activity"/>
    <property type="evidence" value="ECO:0007669"/>
    <property type="project" value="InterPro"/>
</dbReference>
<keyword evidence="3" id="KW-0804">Transcription</keyword>
<evidence type="ECO:0000256" key="4">
    <source>
        <dbReference type="ARBA" id="ARBA00023242"/>
    </source>
</evidence>
<dbReference type="Gene3D" id="3.40.50.1820">
    <property type="entry name" value="alpha/beta hydrolase"/>
    <property type="match status" value="1"/>
</dbReference>
<dbReference type="Pfam" id="PF11951">
    <property type="entry name" value="Fungal_trans_2"/>
    <property type="match status" value="1"/>
</dbReference>
<dbReference type="InterPro" id="IPR001138">
    <property type="entry name" value="Zn2Cys6_DnaBD"/>
</dbReference>
<dbReference type="AlphaFoldDB" id="A0AAV9N2K9"/>
<dbReference type="InterPro" id="IPR021858">
    <property type="entry name" value="Fun_TF"/>
</dbReference>
<name>A0AAV9N2K9_9EURO</name>